<dbReference type="Proteomes" id="UP000499080">
    <property type="component" value="Unassembled WGS sequence"/>
</dbReference>
<protein>
    <recommendedName>
        <fullName evidence="3">Tc1-like transposase DDE domain-containing protein</fullName>
    </recommendedName>
</protein>
<evidence type="ECO:0000313" key="1">
    <source>
        <dbReference type="EMBL" id="GBM00565.1"/>
    </source>
</evidence>
<gene>
    <name evidence="1" type="ORF">AVEN_77371_1</name>
</gene>
<reference evidence="1 2" key="1">
    <citation type="journal article" date="2019" name="Sci. Rep.">
        <title>Orb-weaving spider Araneus ventricosus genome elucidates the spidroin gene catalogue.</title>
        <authorList>
            <person name="Kono N."/>
            <person name="Nakamura H."/>
            <person name="Ohtoshi R."/>
            <person name="Moran D.A.P."/>
            <person name="Shinohara A."/>
            <person name="Yoshida Y."/>
            <person name="Fujiwara M."/>
            <person name="Mori M."/>
            <person name="Tomita M."/>
            <person name="Arakawa K."/>
        </authorList>
    </citation>
    <scope>NUCLEOTIDE SEQUENCE [LARGE SCALE GENOMIC DNA]</scope>
</reference>
<dbReference type="InterPro" id="IPR036397">
    <property type="entry name" value="RNaseH_sf"/>
</dbReference>
<proteinExistence type="predicted"/>
<evidence type="ECO:0000313" key="2">
    <source>
        <dbReference type="Proteomes" id="UP000499080"/>
    </source>
</evidence>
<dbReference type="EMBL" id="BGPR01000158">
    <property type="protein sequence ID" value="GBM00565.1"/>
    <property type="molecule type" value="Genomic_DNA"/>
</dbReference>
<sequence length="157" mass="17765">MKEDCLHDDLLFVCLCPQRTSESDCIEPVNIAFGHQSSGGHVLLTDESRFNIQNDSRRAMIWREPGKRYLAPNIVETDIYRGGGLLVWAGIATNCRTDFYVFTGGSVTAVRNRDEILHPLVWLFIAAMGTDAIFMDDNTCPHRTRLVRSYLESETIP</sequence>
<organism evidence="1 2">
    <name type="scientific">Araneus ventricosus</name>
    <name type="common">Orbweaver spider</name>
    <name type="synonym">Epeira ventricosa</name>
    <dbReference type="NCBI Taxonomy" id="182803"/>
    <lineage>
        <taxon>Eukaryota</taxon>
        <taxon>Metazoa</taxon>
        <taxon>Ecdysozoa</taxon>
        <taxon>Arthropoda</taxon>
        <taxon>Chelicerata</taxon>
        <taxon>Arachnida</taxon>
        <taxon>Araneae</taxon>
        <taxon>Araneomorphae</taxon>
        <taxon>Entelegynae</taxon>
        <taxon>Araneoidea</taxon>
        <taxon>Araneidae</taxon>
        <taxon>Araneus</taxon>
    </lineage>
</organism>
<evidence type="ECO:0008006" key="3">
    <source>
        <dbReference type="Google" id="ProtNLM"/>
    </source>
</evidence>
<accession>A0A4Y2CB84</accession>
<dbReference type="GO" id="GO:0003676">
    <property type="term" value="F:nucleic acid binding"/>
    <property type="evidence" value="ECO:0007669"/>
    <property type="project" value="InterPro"/>
</dbReference>
<name>A0A4Y2CB84_ARAVE</name>
<dbReference type="OrthoDB" id="8942091at2759"/>
<dbReference type="AlphaFoldDB" id="A0A4Y2CB84"/>
<dbReference type="Gene3D" id="3.30.420.10">
    <property type="entry name" value="Ribonuclease H-like superfamily/Ribonuclease H"/>
    <property type="match status" value="1"/>
</dbReference>
<comment type="caution">
    <text evidence="1">The sequence shown here is derived from an EMBL/GenBank/DDBJ whole genome shotgun (WGS) entry which is preliminary data.</text>
</comment>
<keyword evidence="2" id="KW-1185">Reference proteome</keyword>